<dbReference type="InterPro" id="IPR009560">
    <property type="entry name" value="DUF1176"/>
</dbReference>
<keyword evidence="2" id="KW-0732">Signal</keyword>
<feature type="compositionally biased region" description="Low complexity" evidence="1">
    <location>
        <begin position="173"/>
        <end position="187"/>
    </location>
</feature>
<organism evidence="3 4">
    <name type="scientific">Roseibium aggregatum</name>
    <dbReference type="NCBI Taxonomy" id="187304"/>
    <lineage>
        <taxon>Bacteria</taxon>
        <taxon>Pseudomonadati</taxon>
        <taxon>Pseudomonadota</taxon>
        <taxon>Alphaproteobacteria</taxon>
        <taxon>Hyphomicrobiales</taxon>
        <taxon>Stappiaceae</taxon>
        <taxon>Roseibium</taxon>
    </lineage>
</organism>
<proteinExistence type="predicted"/>
<feature type="signal peptide" evidence="2">
    <location>
        <begin position="1"/>
        <end position="30"/>
    </location>
</feature>
<evidence type="ECO:0000313" key="4">
    <source>
        <dbReference type="Proteomes" id="UP000598467"/>
    </source>
</evidence>
<dbReference type="EMBL" id="JABFCZ010000021">
    <property type="protein sequence ID" value="MBD1548327.1"/>
    <property type="molecule type" value="Genomic_DNA"/>
</dbReference>
<comment type="caution">
    <text evidence="3">The sequence shown here is derived from an EMBL/GenBank/DDBJ whole genome shotgun (WGS) entry which is preliminary data.</text>
</comment>
<name>A0A926P624_9HYPH</name>
<evidence type="ECO:0000313" key="3">
    <source>
        <dbReference type="EMBL" id="MBD1548327.1"/>
    </source>
</evidence>
<protein>
    <submittedName>
        <fullName evidence="3">DUF1176 domain-containing protein</fullName>
    </submittedName>
</protein>
<dbReference type="AlphaFoldDB" id="A0A926P624"/>
<reference evidence="3" key="1">
    <citation type="submission" date="2020-05" db="EMBL/GenBank/DDBJ databases">
        <title>Identification of trans-AT polyketide cluster in two marine bacteria, producers of a novel glutaramide-containing polyketide sesbanimide D and analogs.</title>
        <authorList>
            <person name="Kacar D."/>
            <person name="Rodriguez P."/>
            <person name="Canedo L."/>
            <person name="Gonzalez E."/>
            <person name="Galan B."/>
            <person name="De La Calle F."/>
            <person name="Garcia J.L."/>
        </authorList>
    </citation>
    <scope>NUCLEOTIDE SEQUENCE</scope>
    <source>
        <strain evidence="3">PHM038</strain>
    </source>
</reference>
<evidence type="ECO:0000256" key="1">
    <source>
        <dbReference type="SAM" id="MobiDB-lite"/>
    </source>
</evidence>
<dbReference type="Pfam" id="PF06674">
    <property type="entry name" value="DUF1176"/>
    <property type="match status" value="1"/>
</dbReference>
<feature type="chain" id="PRO_5036734942" evidence="2">
    <location>
        <begin position="31"/>
        <end position="379"/>
    </location>
</feature>
<feature type="region of interest" description="Disordered" evidence="1">
    <location>
        <begin position="170"/>
        <end position="208"/>
    </location>
</feature>
<dbReference type="Proteomes" id="UP000598467">
    <property type="component" value="Unassembled WGS sequence"/>
</dbReference>
<gene>
    <name evidence="3" type="ORF">HK439_18845</name>
</gene>
<evidence type="ECO:0000256" key="2">
    <source>
        <dbReference type="SAM" id="SignalP"/>
    </source>
</evidence>
<sequence length="379" mass="41359">MSFNMGRRAFWAALAICVATISGQVTPAHAKDDGSDIDLKLFGTKDLPPNPTGCHFALWQANRNPASDKYAYLFFLPFSEDGAPLQARMKVGDEFIELYEIAQSQDETVGGLSRHYVYRSDNPRYRVLIELLKVGDGGSMAPVTEADIYVVRSKKIPFLAGAKGEYGCPDKGPMQLQAPDQAPAQAPAEDRSDASEGGNLPDMARWTGPTGLPLGPQHLLASPDEVPVPLRQALFKYAYQECDLAAPSAWNGASYVVNSNYILWELPCFTGAYQGSSAFGVTQNPPGDWANVLVLPNLPGNLSDETYGVMNAQVFNDKGLITATEFGRGLGDCGVYKVFRLTDGPGEELELELLEYREKIDCNGTANLPEIWPLVFRSF</sequence>
<accession>A0A926P624</accession>
<dbReference type="RefSeq" id="WP_190293014.1">
    <property type="nucleotide sequence ID" value="NZ_JABFCZ010000021.1"/>
</dbReference>